<proteinExistence type="predicted"/>
<name>A0ABN8R0Z0_9CNID</name>
<comment type="caution">
    <text evidence="1">The sequence shown here is derived from an EMBL/GenBank/DDBJ whole genome shotgun (WGS) entry which is preliminary data.</text>
</comment>
<dbReference type="Proteomes" id="UP001159405">
    <property type="component" value="Unassembled WGS sequence"/>
</dbReference>
<reference evidence="1 2" key="1">
    <citation type="submission" date="2022-05" db="EMBL/GenBank/DDBJ databases">
        <authorList>
            <consortium name="Genoscope - CEA"/>
            <person name="William W."/>
        </authorList>
    </citation>
    <scope>NUCLEOTIDE SEQUENCE [LARGE SCALE GENOMIC DNA]</scope>
</reference>
<evidence type="ECO:0000313" key="2">
    <source>
        <dbReference type="Proteomes" id="UP001159405"/>
    </source>
</evidence>
<sequence length="450" mass="51262">MQLAAVIGNQGEKSSTLISIVSNLLTNSIKESKRWNDDTKSFFAVVLDYGGPALLRIIREKIGGPSLQTAYVTARSKFHTPTKLEASIFVKAASFYDRIGYHGPFIIAIDATAILPSVRMQGNKLIGIATEEDVVVKTAQDIIDITGNESMEKARLANAIVLTPLKEHVPCFVLAVSAAVKGQNFETVVNWFNSAVNWGAQQNLKILGIGADGDSKFRKYYFERFLKRREHLNKVISIPHKGFNFVSVVEDIHGITVPTLMFPDWKHLIKKWRNQILNIRRVLVLGNGFVMIEDLMRLYERNKLTSGLWKSDVFVRDRQNVDAALRILQPQVRQCLQDWNDQRTEATRTYLKIGHNMMRSFTEENLPVKERAKLAWSAVCFVRLWKAWIEMSSYSIETSFISLQTYNDMILAGHTLVLSMKLFSKHFPDEPFHPKVFGSDSCERLFARFL</sequence>
<dbReference type="EMBL" id="CALNXK010000176">
    <property type="protein sequence ID" value="CAH3172705.1"/>
    <property type="molecule type" value="Genomic_DNA"/>
</dbReference>
<gene>
    <name evidence="1" type="ORF">PLOB_00013312</name>
</gene>
<organism evidence="1 2">
    <name type="scientific">Porites lobata</name>
    <dbReference type="NCBI Taxonomy" id="104759"/>
    <lineage>
        <taxon>Eukaryota</taxon>
        <taxon>Metazoa</taxon>
        <taxon>Cnidaria</taxon>
        <taxon>Anthozoa</taxon>
        <taxon>Hexacorallia</taxon>
        <taxon>Scleractinia</taxon>
        <taxon>Fungiina</taxon>
        <taxon>Poritidae</taxon>
        <taxon>Porites</taxon>
    </lineage>
</organism>
<protein>
    <recommendedName>
        <fullName evidence="3">Transposase</fullName>
    </recommendedName>
</protein>
<evidence type="ECO:0008006" key="3">
    <source>
        <dbReference type="Google" id="ProtNLM"/>
    </source>
</evidence>
<evidence type="ECO:0000313" key="1">
    <source>
        <dbReference type="EMBL" id="CAH3172705.1"/>
    </source>
</evidence>
<keyword evidence="2" id="KW-1185">Reference proteome</keyword>
<accession>A0ABN8R0Z0</accession>